<dbReference type="EMBL" id="FNZA01000007">
    <property type="protein sequence ID" value="SEJ39959.1"/>
    <property type="molecule type" value="Genomic_DNA"/>
</dbReference>
<dbReference type="Proteomes" id="UP000199223">
    <property type="component" value="Unassembled WGS sequence"/>
</dbReference>
<sequence>MRPLKLVSALLLGSLGVAQAVTLPQVDCTKGTNARCKFSSSTSNAGKTGTGLPFNLGGSVFIGSGYVDSASNSVLVPVESGSQQDNQGVVMRVDLATGNRSVVSGYDGEEWRGKGVEYVSDRGQKSEAYDLGRVRAVRPGPGGSVLALVDKGLQQRTEILKIDPRTGDRTLVWASRAANDAEKVRPDAITQIEKNRFNHGSEALCRGGGKTALKPSETFETDGRNLYLFLVNNPSGTGIGLARVPLTGGSCTWVSQYWPDGKSEVGSGATVNTLSPLVFASGMLGREFVAATGPNPGGNTLFAIDTASGARRTVSLKNVQTPARSKGSGDAELGYLSTLAVGSGEIVTARNSARADSFEPVVVSAQSGDRRASTARSGTLSSGRDSDFNVVAAVPGTSKYVVAFGKALHIWDSKTGDSYLLSQ</sequence>
<evidence type="ECO:0000313" key="3">
    <source>
        <dbReference type="Proteomes" id="UP000199223"/>
    </source>
</evidence>
<proteinExistence type="predicted"/>
<dbReference type="AlphaFoldDB" id="A0A1H6YFE0"/>
<organism evidence="2 3">
    <name type="scientific">Deinococcus reticulitermitis</name>
    <dbReference type="NCBI Taxonomy" id="856736"/>
    <lineage>
        <taxon>Bacteria</taxon>
        <taxon>Thermotogati</taxon>
        <taxon>Deinococcota</taxon>
        <taxon>Deinococci</taxon>
        <taxon>Deinococcales</taxon>
        <taxon>Deinococcaceae</taxon>
        <taxon>Deinococcus</taxon>
    </lineage>
</organism>
<protein>
    <submittedName>
        <fullName evidence="2">Uncharacterized protein</fullName>
    </submittedName>
</protein>
<dbReference type="RefSeq" id="WP_143068342.1">
    <property type="nucleotide sequence ID" value="NZ_FNZA01000007.1"/>
</dbReference>
<feature type="chain" id="PRO_5011468317" evidence="1">
    <location>
        <begin position="21"/>
        <end position="423"/>
    </location>
</feature>
<keyword evidence="1" id="KW-0732">Signal</keyword>
<keyword evidence="3" id="KW-1185">Reference proteome</keyword>
<dbReference type="OrthoDB" id="58117at2"/>
<reference evidence="3" key="1">
    <citation type="submission" date="2016-10" db="EMBL/GenBank/DDBJ databases">
        <authorList>
            <person name="Varghese N."/>
            <person name="Submissions S."/>
        </authorList>
    </citation>
    <scope>NUCLEOTIDE SEQUENCE [LARGE SCALE GENOMIC DNA]</scope>
    <source>
        <strain evidence="3">CGMCC 1.10218</strain>
    </source>
</reference>
<gene>
    <name evidence="2" type="ORF">SAMN04488058_10797</name>
</gene>
<evidence type="ECO:0000256" key="1">
    <source>
        <dbReference type="SAM" id="SignalP"/>
    </source>
</evidence>
<evidence type="ECO:0000313" key="2">
    <source>
        <dbReference type="EMBL" id="SEJ39959.1"/>
    </source>
</evidence>
<accession>A0A1H6YFE0</accession>
<name>A0A1H6YFE0_9DEIO</name>
<feature type="signal peptide" evidence="1">
    <location>
        <begin position="1"/>
        <end position="20"/>
    </location>
</feature>